<evidence type="ECO:0000313" key="3">
    <source>
        <dbReference type="EMBL" id="GAA2340250.1"/>
    </source>
</evidence>
<evidence type="ECO:0000259" key="2">
    <source>
        <dbReference type="Pfam" id="PF18726"/>
    </source>
</evidence>
<dbReference type="EMBL" id="BAAARA010000004">
    <property type="protein sequence ID" value="GAA2340250.1"/>
    <property type="molecule type" value="Genomic_DNA"/>
</dbReference>
<accession>A0ABN3FY90</accession>
<evidence type="ECO:0000313" key="4">
    <source>
        <dbReference type="Proteomes" id="UP001501218"/>
    </source>
</evidence>
<feature type="region of interest" description="Disordered" evidence="1">
    <location>
        <begin position="1"/>
        <end position="35"/>
    </location>
</feature>
<dbReference type="Proteomes" id="UP001501218">
    <property type="component" value="Unassembled WGS sequence"/>
</dbReference>
<feature type="compositionally biased region" description="Basic and acidic residues" evidence="1">
    <location>
        <begin position="13"/>
        <end position="29"/>
    </location>
</feature>
<sequence length="153" mass="16190">MTSPTELIPWPRHSADDERAGDGRERPTPEADTPAGAVSLLLDARSRLHEAAEADLAGERFIAAHIAALRAASAVVVARAGQREGKPASVWTLLTDAAPELREWAAYFAARSDRRAVAEAGVPITTASEADELLARSERFLGIVGNSLLGAAR</sequence>
<protein>
    <recommendedName>
        <fullName evidence="2">SAV-6107-like HEPN domain-containing protein</fullName>
    </recommendedName>
</protein>
<dbReference type="RefSeq" id="WP_344128307.1">
    <property type="nucleotide sequence ID" value="NZ_BAAARA010000004.1"/>
</dbReference>
<name>A0ABN3FY90_9PSEU</name>
<proteinExistence type="predicted"/>
<comment type="caution">
    <text evidence="3">The sequence shown here is derived from an EMBL/GenBank/DDBJ whole genome shotgun (WGS) entry which is preliminary data.</text>
</comment>
<dbReference type="InterPro" id="IPR040891">
    <property type="entry name" value="HEPN_SAV_6107"/>
</dbReference>
<gene>
    <name evidence="3" type="ORF">GCM10009854_15840</name>
</gene>
<dbReference type="Pfam" id="PF18726">
    <property type="entry name" value="HEPN_SAV_6107"/>
    <property type="match status" value="1"/>
</dbReference>
<keyword evidence="4" id="KW-1185">Reference proteome</keyword>
<evidence type="ECO:0000256" key="1">
    <source>
        <dbReference type="SAM" id="MobiDB-lite"/>
    </source>
</evidence>
<feature type="domain" description="SAV-6107-like HEPN" evidence="2">
    <location>
        <begin position="51"/>
        <end position="144"/>
    </location>
</feature>
<organism evidence="3 4">
    <name type="scientific">Saccharopolyspora halophila</name>
    <dbReference type="NCBI Taxonomy" id="405551"/>
    <lineage>
        <taxon>Bacteria</taxon>
        <taxon>Bacillati</taxon>
        <taxon>Actinomycetota</taxon>
        <taxon>Actinomycetes</taxon>
        <taxon>Pseudonocardiales</taxon>
        <taxon>Pseudonocardiaceae</taxon>
        <taxon>Saccharopolyspora</taxon>
    </lineage>
</organism>
<reference evidence="3 4" key="1">
    <citation type="journal article" date="2019" name="Int. J. Syst. Evol. Microbiol.">
        <title>The Global Catalogue of Microorganisms (GCM) 10K type strain sequencing project: providing services to taxonomists for standard genome sequencing and annotation.</title>
        <authorList>
            <consortium name="The Broad Institute Genomics Platform"/>
            <consortium name="The Broad Institute Genome Sequencing Center for Infectious Disease"/>
            <person name="Wu L."/>
            <person name="Ma J."/>
        </authorList>
    </citation>
    <scope>NUCLEOTIDE SEQUENCE [LARGE SCALE GENOMIC DNA]</scope>
    <source>
        <strain evidence="3 4">JCM 16221</strain>
    </source>
</reference>